<dbReference type="InterPro" id="IPR027417">
    <property type="entry name" value="P-loop_NTPase"/>
</dbReference>
<dbReference type="GO" id="GO:0005834">
    <property type="term" value="C:heterotrimeric G-protein complex"/>
    <property type="evidence" value="ECO:0007669"/>
    <property type="project" value="TreeGrafter"/>
</dbReference>
<accession>A0A1Y2BQ78</accession>
<keyword evidence="8" id="KW-1185">Reference proteome</keyword>
<dbReference type="GO" id="GO:0003924">
    <property type="term" value="F:GTPase activity"/>
    <property type="evidence" value="ECO:0007669"/>
    <property type="project" value="InterPro"/>
</dbReference>
<evidence type="ECO:0000313" key="8">
    <source>
        <dbReference type="Proteomes" id="UP000193642"/>
    </source>
</evidence>
<dbReference type="InterPro" id="IPR001019">
    <property type="entry name" value="Gprotein_alpha_su"/>
</dbReference>
<dbReference type="SUPFAM" id="SSF52540">
    <property type="entry name" value="P-loop containing nucleoside triphosphate hydrolases"/>
    <property type="match status" value="1"/>
</dbReference>
<keyword evidence="5" id="KW-0460">Magnesium</keyword>
<dbReference type="Proteomes" id="UP000193642">
    <property type="component" value="Unassembled WGS sequence"/>
</dbReference>
<evidence type="ECO:0000256" key="6">
    <source>
        <dbReference type="SAM" id="MobiDB-lite"/>
    </source>
</evidence>
<keyword evidence="3" id="KW-0342">GTP-binding</keyword>
<gene>
    <name evidence="7" type="ORF">BCR33DRAFT_473103</name>
</gene>
<comment type="caution">
    <text evidence="7">The sequence shown here is derived from an EMBL/GenBank/DDBJ whole genome shotgun (WGS) entry which is preliminary data.</text>
</comment>
<keyword evidence="2" id="KW-0547">Nucleotide-binding</keyword>
<sequence>MGCTCSSPLAEEAALNSKLIDSNLKDEKKAIEGEHTIKILLLGPANSGKSTIMKQLKIIYNIPFTQEELSIYRAAITMDLLTRTRSLILGIDSCKIPYGLSANSQQSGSLPKQNKLGGSRRESKSASPPQDKPLMTIPPEPEPNVRNQS</sequence>
<dbReference type="PANTHER" id="PTHR10218:SF302">
    <property type="entry name" value="GUANINE NUCLEOTIDE-BINDING PROTEIN ALPHA-5 SUBUNIT"/>
    <property type="match status" value="1"/>
</dbReference>
<name>A0A1Y2BQ78_9FUNG</name>
<dbReference type="GO" id="GO:0001664">
    <property type="term" value="F:G protein-coupled receptor binding"/>
    <property type="evidence" value="ECO:0007669"/>
    <property type="project" value="TreeGrafter"/>
</dbReference>
<feature type="binding site" evidence="5">
    <location>
        <position position="50"/>
    </location>
    <ligand>
        <name>Mg(2+)</name>
        <dbReference type="ChEBI" id="CHEBI:18420"/>
    </ligand>
</feature>
<dbReference type="GO" id="GO:0005737">
    <property type="term" value="C:cytoplasm"/>
    <property type="evidence" value="ECO:0007669"/>
    <property type="project" value="TreeGrafter"/>
</dbReference>
<evidence type="ECO:0000256" key="4">
    <source>
        <dbReference type="ARBA" id="ARBA00023224"/>
    </source>
</evidence>
<reference evidence="7 8" key="1">
    <citation type="submission" date="2016-07" db="EMBL/GenBank/DDBJ databases">
        <title>Pervasive Adenine N6-methylation of Active Genes in Fungi.</title>
        <authorList>
            <consortium name="DOE Joint Genome Institute"/>
            <person name="Mondo S.J."/>
            <person name="Dannebaum R.O."/>
            <person name="Kuo R.C."/>
            <person name="Labutti K."/>
            <person name="Haridas S."/>
            <person name="Kuo A."/>
            <person name="Salamov A."/>
            <person name="Ahrendt S.R."/>
            <person name="Lipzen A."/>
            <person name="Sullivan W."/>
            <person name="Andreopoulos W.B."/>
            <person name="Clum A."/>
            <person name="Lindquist E."/>
            <person name="Daum C."/>
            <person name="Ramamoorthy G.K."/>
            <person name="Gryganskyi A."/>
            <person name="Culley D."/>
            <person name="Magnuson J.K."/>
            <person name="James T.Y."/>
            <person name="O'Malley M.A."/>
            <person name="Stajich J.E."/>
            <person name="Spatafora J.W."/>
            <person name="Visel A."/>
            <person name="Grigoriev I.V."/>
        </authorList>
    </citation>
    <scope>NUCLEOTIDE SEQUENCE [LARGE SCALE GENOMIC DNA]</scope>
    <source>
        <strain evidence="7 8">JEL800</strain>
    </source>
</reference>
<keyword evidence="4" id="KW-0807">Transducer</keyword>
<dbReference type="OrthoDB" id="5817230at2759"/>
<dbReference type="STRING" id="329046.A0A1Y2BQ78"/>
<evidence type="ECO:0000256" key="5">
    <source>
        <dbReference type="PIRSR" id="PIRSR601019-2"/>
    </source>
</evidence>
<evidence type="ECO:0000256" key="2">
    <source>
        <dbReference type="ARBA" id="ARBA00022741"/>
    </source>
</evidence>
<dbReference type="Pfam" id="PF00503">
    <property type="entry name" value="G-alpha"/>
    <property type="match status" value="1"/>
</dbReference>
<keyword evidence="1 5" id="KW-0479">Metal-binding</keyword>
<dbReference type="GO" id="GO:0031683">
    <property type="term" value="F:G-protein beta/gamma-subunit complex binding"/>
    <property type="evidence" value="ECO:0007669"/>
    <property type="project" value="InterPro"/>
</dbReference>
<feature type="compositionally biased region" description="Polar residues" evidence="6">
    <location>
        <begin position="101"/>
        <end position="112"/>
    </location>
</feature>
<protein>
    <submittedName>
        <fullName evidence="7">G-alpha-domain-containing protein</fullName>
    </submittedName>
</protein>
<evidence type="ECO:0000256" key="1">
    <source>
        <dbReference type="ARBA" id="ARBA00022723"/>
    </source>
</evidence>
<dbReference type="PANTHER" id="PTHR10218">
    <property type="entry name" value="GTP-BINDING PROTEIN ALPHA SUBUNIT"/>
    <property type="match status" value="1"/>
</dbReference>
<dbReference type="GO" id="GO:0007188">
    <property type="term" value="P:adenylate cyclase-modulating G protein-coupled receptor signaling pathway"/>
    <property type="evidence" value="ECO:0007669"/>
    <property type="project" value="TreeGrafter"/>
</dbReference>
<evidence type="ECO:0000256" key="3">
    <source>
        <dbReference type="ARBA" id="ARBA00023134"/>
    </source>
</evidence>
<dbReference type="Gene3D" id="3.40.50.300">
    <property type="entry name" value="P-loop containing nucleotide triphosphate hydrolases"/>
    <property type="match status" value="1"/>
</dbReference>
<dbReference type="GO" id="GO:0046872">
    <property type="term" value="F:metal ion binding"/>
    <property type="evidence" value="ECO:0007669"/>
    <property type="project" value="UniProtKB-KW"/>
</dbReference>
<dbReference type="EMBL" id="MCGO01000053">
    <property type="protein sequence ID" value="ORY36876.1"/>
    <property type="molecule type" value="Genomic_DNA"/>
</dbReference>
<dbReference type="AlphaFoldDB" id="A0A1Y2BQ78"/>
<feature type="region of interest" description="Disordered" evidence="6">
    <location>
        <begin position="100"/>
        <end position="149"/>
    </location>
</feature>
<evidence type="ECO:0000313" key="7">
    <source>
        <dbReference type="EMBL" id="ORY36876.1"/>
    </source>
</evidence>
<proteinExistence type="predicted"/>
<dbReference type="GO" id="GO:0005525">
    <property type="term" value="F:GTP binding"/>
    <property type="evidence" value="ECO:0007669"/>
    <property type="project" value="UniProtKB-KW"/>
</dbReference>
<organism evidence="7 8">
    <name type="scientific">Rhizoclosmatium globosum</name>
    <dbReference type="NCBI Taxonomy" id="329046"/>
    <lineage>
        <taxon>Eukaryota</taxon>
        <taxon>Fungi</taxon>
        <taxon>Fungi incertae sedis</taxon>
        <taxon>Chytridiomycota</taxon>
        <taxon>Chytridiomycota incertae sedis</taxon>
        <taxon>Chytridiomycetes</taxon>
        <taxon>Chytridiales</taxon>
        <taxon>Chytriomycetaceae</taxon>
        <taxon>Rhizoclosmatium</taxon>
    </lineage>
</organism>